<evidence type="ECO:0000256" key="2">
    <source>
        <dbReference type="ARBA" id="ARBA00022692"/>
    </source>
</evidence>
<dbReference type="PANTHER" id="PTHR12714">
    <property type="entry name" value="PROTEIN-S ISOPRENYLCYSTEINE O-METHYLTRANSFERASE"/>
    <property type="match status" value="1"/>
</dbReference>
<dbReference type="EMBL" id="LGAP01000049">
    <property type="protein sequence ID" value="KOF12580.1"/>
    <property type="molecule type" value="Genomic_DNA"/>
</dbReference>
<gene>
    <name evidence="6" type="ORF">AC244_33500</name>
</gene>
<dbReference type="RefSeq" id="WP_053253125.1">
    <property type="nucleotide sequence ID" value="NZ_LGAP01000049.1"/>
</dbReference>
<dbReference type="GO" id="GO:0016740">
    <property type="term" value="F:transferase activity"/>
    <property type="evidence" value="ECO:0007669"/>
    <property type="project" value="UniProtKB-ARBA"/>
</dbReference>
<dbReference type="Pfam" id="PF04191">
    <property type="entry name" value="PEMT"/>
    <property type="match status" value="1"/>
</dbReference>
<dbReference type="GO" id="GO:0012505">
    <property type="term" value="C:endomembrane system"/>
    <property type="evidence" value="ECO:0007669"/>
    <property type="project" value="UniProtKB-SubCell"/>
</dbReference>
<reference evidence="7" key="1">
    <citation type="submission" date="2015-07" db="EMBL/GenBank/DDBJ databases">
        <title>Whole genome sequence of an Ensifer adhaerens strain isolated from a cave pool in the Wind Cave National Park.</title>
        <authorList>
            <person name="Eng W.W.H."/>
            <person name="Gan H.M."/>
            <person name="Barton H.A."/>
            <person name="Savka M.A."/>
        </authorList>
    </citation>
    <scope>NUCLEOTIDE SEQUENCE [LARGE SCALE GENOMIC DNA]</scope>
    <source>
        <strain evidence="7">SD006</strain>
    </source>
</reference>
<evidence type="ECO:0000256" key="4">
    <source>
        <dbReference type="ARBA" id="ARBA00023136"/>
    </source>
</evidence>
<dbReference type="Proteomes" id="UP000037425">
    <property type="component" value="Unassembled WGS sequence"/>
</dbReference>
<evidence type="ECO:0008006" key="8">
    <source>
        <dbReference type="Google" id="ProtNLM"/>
    </source>
</evidence>
<keyword evidence="3 5" id="KW-1133">Transmembrane helix</keyword>
<evidence type="ECO:0000313" key="6">
    <source>
        <dbReference type="EMBL" id="KOF12580.1"/>
    </source>
</evidence>
<dbReference type="OrthoDB" id="9811969at2"/>
<evidence type="ECO:0000313" key="7">
    <source>
        <dbReference type="Proteomes" id="UP000037425"/>
    </source>
</evidence>
<protein>
    <recommendedName>
        <fullName evidence="8">Protein-S-isoprenylcysteine O-methyltransferase Ste14</fullName>
    </recommendedName>
</protein>
<sequence length="197" mass="21027">MLTTLPAALMLVVGFSTLALAILRRRQSGHSPVVLTYGDDAEGFAGRLFRAIVAALVVHLLAVATLPASVDATVGRIPVLDTPLIAAIGLALMALGGGLTMLSQWAMRSSWKIGIPEEQDAPLVTSGLYAFSRNPIYVGMVMALIGTMLAVPNVISVALALSAWISISYQIRMEESHLSRAFGEAYGAYCKRVRRWA</sequence>
<feature type="transmembrane region" description="Helical" evidence="5">
    <location>
        <begin position="48"/>
        <end position="70"/>
    </location>
</feature>
<dbReference type="PATRIC" id="fig|106592.7.peg.6200"/>
<evidence type="ECO:0000256" key="5">
    <source>
        <dbReference type="SAM" id="Phobius"/>
    </source>
</evidence>
<organism evidence="6 7">
    <name type="scientific">Ensifer adhaerens</name>
    <name type="common">Sinorhizobium morelense</name>
    <dbReference type="NCBI Taxonomy" id="106592"/>
    <lineage>
        <taxon>Bacteria</taxon>
        <taxon>Pseudomonadati</taxon>
        <taxon>Pseudomonadota</taxon>
        <taxon>Alphaproteobacteria</taxon>
        <taxon>Hyphomicrobiales</taxon>
        <taxon>Rhizobiaceae</taxon>
        <taxon>Sinorhizobium/Ensifer group</taxon>
        <taxon>Ensifer</taxon>
    </lineage>
</organism>
<comment type="subcellular location">
    <subcellularLocation>
        <location evidence="1">Endomembrane system</location>
        <topology evidence="1">Multi-pass membrane protein</topology>
    </subcellularLocation>
</comment>
<dbReference type="PANTHER" id="PTHR12714:SF9">
    <property type="entry name" value="PROTEIN-S-ISOPRENYLCYSTEINE O-METHYLTRANSFERASE"/>
    <property type="match status" value="1"/>
</dbReference>
<accession>A0A0L8BDD0</accession>
<dbReference type="AlphaFoldDB" id="A0A0L8BDD0"/>
<dbReference type="InterPro" id="IPR007318">
    <property type="entry name" value="Phopholipid_MeTrfase"/>
</dbReference>
<evidence type="ECO:0000256" key="3">
    <source>
        <dbReference type="ARBA" id="ARBA00022989"/>
    </source>
</evidence>
<keyword evidence="4 5" id="KW-0472">Membrane</keyword>
<feature type="transmembrane region" description="Helical" evidence="5">
    <location>
        <begin position="136"/>
        <end position="165"/>
    </location>
</feature>
<dbReference type="Gene3D" id="1.20.120.1630">
    <property type="match status" value="1"/>
</dbReference>
<comment type="caution">
    <text evidence="6">The sequence shown here is derived from an EMBL/GenBank/DDBJ whole genome shotgun (WGS) entry which is preliminary data.</text>
</comment>
<keyword evidence="2 5" id="KW-0812">Transmembrane</keyword>
<name>A0A0L8BDD0_ENSAD</name>
<feature type="transmembrane region" description="Helical" evidence="5">
    <location>
        <begin position="82"/>
        <end position="102"/>
    </location>
</feature>
<proteinExistence type="predicted"/>
<evidence type="ECO:0000256" key="1">
    <source>
        <dbReference type="ARBA" id="ARBA00004127"/>
    </source>
</evidence>